<keyword evidence="2" id="KW-1133">Transmembrane helix</keyword>
<dbReference type="VEuPathDB" id="VectorBase:AATE018084"/>
<feature type="transmembrane region" description="Helical" evidence="2">
    <location>
        <begin position="217"/>
        <end position="237"/>
    </location>
</feature>
<feature type="transmembrane region" description="Helical" evidence="2">
    <location>
        <begin position="51"/>
        <end position="72"/>
    </location>
</feature>
<feature type="transmembrane region" description="Helical" evidence="2">
    <location>
        <begin position="78"/>
        <end position="100"/>
    </location>
</feature>
<reference evidence="3" key="1">
    <citation type="submission" date="2022-08" db="UniProtKB">
        <authorList>
            <consortium name="EnsemblMetazoa"/>
        </authorList>
    </citation>
    <scope>IDENTIFICATION</scope>
    <source>
        <strain evidence="3">EBRO</strain>
    </source>
</reference>
<accession>A0A182JHA4</accession>
<sequence>MGIFSYPKSVSKTSAILKILTSRRLLMEHLEMLEQFYIRNRVITRNSRWEYLLEVNLPFGVGLVGCLLPIAVTSSFSRSLVVTGCVATTSALVFCGLTCIKYNNGRLLGSITDLIAAIEQFDNTMRKIQKLIDETAAGETYKMRFLCKNFNEKMIAECIINGREVNVNLLRYYMTLELFMDDLQGAVIEPLDLKTLQNMLTPNLQDISKDKRTVKTLYHFFLFIQSACLAALGMSVGNDNTVLVKTSTDMCKLKRTFTKCTERLMRFVRVLDVADPRAAGAAPLYEKEPIPREFELIKNHSLDVAIKLLAVAKDMAALDDELQSANLAIDKFVLEEAVTILMVVQHNLLMRSDDCERLVINLKKMLNKIDAIDAAGDSEGQEEVGITMDSAPNVDNRVSADTVVDLEDEFYLHTGGEEVHPDGAETSTDGLQAAEQQVAKRQMERRFRPVLRQLRERLQPIQLSFREREKTAIKRMGMDLNALNESEGDDGTGTPAETESLCSDDDDKDEKPRQPLNTQKRYDEGRSLLASKQQIAFFFNPALKPPLEESILE</sequence>
<name>A0A182JHA4_ANOAO</name>
<dbReference type="AlphaFoldDB" id="A0A182JHA4"/>
<keyword evidence="2" id="KW-0812">Transmembrane</keyword>
<evidence type="ECO:0000256" key="2">
    <source>
        <dbReference type="SAM" id="Phobius"/>
    </source>
</evidence>
<evidence type="ECO:0000256" key="1">
    <source>
        <dbReference type="SAM" id="MobiDB-lite"/>
    </source>
</evidence>
<feature type="region of interest" description="Disordered" evidence="1">
    <location>
        <begin position="480"/>
        <end position="525"/>
    </location>
</feature>
<protein>
    <submittedName>
        <fullName evidence="3">Uncharacterized protein</fullName>
    </submittedName>
</protein>
<evidence type="ECO:0000313" key="3">
    <source>
        <dbReference type="EnsemblMetazoa" id="AATE018084-PA.1"/>
    </source>
</evidence>
<proteinExistence type="predicted"/>
<dbReference type="EnsemblMetazoa" id="AATE018084-RA">
    <property type="protein sequence ID" value="AATE018084-PA.1"/>
    <property type="gene ID" value="AATE018084"/>
</dbReference>
<keyword evidence="2" id="KW-0472">Membrane</keyword>
<organism evidence="3">
    <name type="scientific">Anopheles atroparvus</name>
    <name type="common">European mosquito</name>
    <dbReference type="NCBI Taxonomy" id="41427"/>
    <lineage>
        <taxon>Eukaryota</taxon>
        <taxon>Metazoa</taxon>
        <taxon>Ecdysozoa</taxon>
        <taxon>Arthropoda</taxon>
        <taxon>Hexapoda</taxon>
        <taxon>Insecta</taxon>
        <taxon>Pterygota</taxon>
        <taxon>Neoptera</taxon>
        <taxon>Endopterygota</taxon>
        <taxon>Diptera</taxon>
        <taxon>Nematocera</taxon>
        <taxon>Culicoidea</taxon>
        <taxon>Culicidae</taxon>
        <taxon>Anophelinae</taxon>
        <taxon>Anopheles</taxon>
    </lineage>
</organism>